<evidence type="ECO:0000256" key="1">
    <source>
        <dbReference type="ARBA" id="ARBA00038414"/>
    </source>
</evidence>
<dbReference type="Pfam" id="PF01177">
    <property type="entry name" value="Asp_Glu_race"/>
    <property type="match status" value="1"/>
</dbReference>
<protein>
    <submittedName>
        <fullName evidence="2">Aspartate/glutamate racemase family protein</fullName>
    </submittedName>
</protein>
<dbReference type="EMBL" id="CP097160">
    <property type="protein sequence ID" value="UQN14659.1"/>
    <property type="molecule type" value="Genomic_DNA"/>
</dbReference>
<accession>A0ABY4MX85</accession>
<dbReference type="PANTHER" id="PTHR28047">
    <property type="entry name" value="PROTEIN DCG1"/>
    <property type="match status" value="1"/>
</dbReference>
<dbReference type="InterPro" id="IPR015942">
    <property type="entry name" value="Asp/Glu/hydantoin_racemase"/>
</dbReference>
<reference evidence="2" key="1">
    <citation type="submission" date="2022-05" db="EMBL/GenBank/DDBJ databases">
        <title>Complete genome sequence of toluene-degrading Gulosibacter sediminis strain ACHW.36C.</title>
        <authorList>
            <person name="Wai A.C."/>
            <person name="Lai G.K."/>
            <person name="Griffin S.D."/>
            <person name="Leung F.C."/>
        </authorList>
    </citation>
    <scope>NUCLEOTIDE SEQUENCE [LARGE SCALE GENOMIC DNA]</scope>
    <source>
        <strain evidence="2">ACHW.36C</strain>
    </source>
</reference>
<proteinExistence type="inferred from homology"/>
<dbReference type="InterPro" id="IPR053714">
    <property type="entry name" value="Iso_Racemase_Enz_sf"/>
</dbReference>
<dbReference type="InterPro" id="IPR052186">
    <property type="entry name" value="Hydantoin_racemase-like"/>
</dbReference>
<dbReference type="PANTHER" id="PTHR28047:SF5">
    <property type="entry name" value="PROTEIN DCG1"/>
    <property type="match status" value="1"/>
</dbReference>
<gene>
    <name evidence="2" type="ORF">M3M28_11545</name>
</gene>
<name>A0ABY4MX85_9MICO</name>
<sequence length="248" mass="26159">MSRPRILVINPNRSVSMTRAIDSVARAAAPETEVMTLCVSYGPESIESEADAALAAVAVLECILEHPAYDGYVIACFDDPGLEAARELTTQPVVGIAESAARAAAAYTPEDVGVLVVREGVVHRVRDTLARYACGSQAKYHSLDGSVASLARGDDATAQQFEDAARAAAEAGARAAVLACAGFGQYARRIAESSGLEVIDGVVEGVRHATALIREGHQNHPITPMPFSGIRSHRPVWADKADRKATLP</sequence>
<evidence type="ECO:0000313" key="2">
    <source>
        <dbReference type="EMBL" id="UQN14659.1"/>
    </source>
</evidence>
<dbReference type="Gene3D" id="3.40.50.12500">
    <property type="match status" value="1"/>
</dbReference>
<organism evidence="2">
    <name type="scientific">Gulosibacter sediminis</name>
    <dbReference type="NCBI Taxonomy" id="1729695"/>
    <lineage>
        <taxon>Bacteria</taxon>
        <taxon>Bacillati</taxon>
        <taxon>Actinomycetota</taxon>
        <taxon>Actinomycetes</taxon>
        <taxon>Micrococcales</taxon>
        <taxon>Microbacteriaceae</taxon>
        <taxon>Gulosibacter</taxon>
    </lineage>
</organism>
<comment type="similarity">
    <text evidence="1">Belongs to the HyuE racemase family.</text>
</comment>